<sequence length="227" mass="25458">MSLFRRITSTYTHRLQTHPLSTLMVTNGALAIISDALAQQISKTPNPAPSEGDAFINTEAVVGQDEYNYVRTARLSFYGFATAPLFNKWYTFLDKRFPMPLNQAKEATKSGLKNPAVKALLKRVATDQILFAPFAIGLFFVSISVLEGASWEGIKEKFEKAYVPGLLGNYQLWPLAQLVNFFYVPLSLRVPFSSTVGIFWNAYLSWLNSKNPPSSNHLIQNEPQSEK</sequence>
<comment type="caution">
    <text evidence="7">The sequence shown here is derived from an EMBL/GenBank/DDBJ whole genome shotgun (WGS) entry which is preliminary data.</text>
</comment>
<keyword evidence="5 6" id="KW-0472">Membrane</keyword>
<evidence type="ECO:0000313" key="8">
    <source>
        <dbReference type="Proteomes" id="UP001479436"/>
    </source>
</evidence>
<dbReference type="InterPro" id="IPR007248">
    <property type="entry name" value="Mpv17_PMP22"/>
</dbReference>
<name>A0ABR2W080_9FUNG</name>
<evidence type="ECO:0000256" key="1">
    <source>
        <dbReference type="ARBA" id="ARBA00004141"/>
    </source>
</evidence>
<feature type="transmembrane region" description="Helical" evidence="6">
    <location>
        <begin position="129"/>
        <end position="146"/>
    </location>
</feature>
<keyword evidence="3 6" id="KW-0812">Transmembrane</keyword>
<accession>A0ABR2W080</accession>
<dbReference type="PANTHER" id="PTHR11266:SF50">
    <property type="entry name" value="VACUOLAR MEMBRANE PROTEIN YOR292C"/>
    <property type="match status" value="1"/>
</dbReference>
<evidence type="ECO:0000256" key="4">
    <source>
        <dbReference type="ARBA" id="ARBA00022989"/>
    </source>
</evidence>
<evidence type="ECO:0000256" key="5">
    <source>
        <dbReference type="ARBA" id="ARBA00023136"/>
    </source>
</evidence>
<evidence type="ECO:0000256" key="3">
    <source>
        <dbReference type="ARBA" id="ARBA00022692"/>
    </source>
</evidence>
<keyword evidence="8" id="KW-1185">Reference proteome</keyword>
<organism evidence="7 8">
    <name type="scientific">Basidiobolus ranarum</name>
    <dbReference type="NCBI Taxonomy" id="34480"/>
    <lineage>
        <taxon>Eukaryota</taxon>
        <taxon>Fungi</taxon>
        <taxon>Fungi incertae sedis</taxon>
        <taxon>Zoopagomycota</taxon>
        <taxon>Entomophthoromycotina</taxon>
        <taxon>Basidiobolomycetes</taxon>
        <taxon>Basidiobolales</taxon>
        <taxon>Basidiobolaceae</taxon>
        <taxon>Basidiobolus</taxon>
    </lineage>
</organism>
<dbReference type="Proteomes" id="UP001479436">
    <property type="component" value="Unassembled WGS sequence"/>
</dbReference>
<dbReference type="PANTHER" id="PTHR11266">
    <property type="entry name" value="PEROXISOMAL MEMBRANE PROTEIN 2, PXMP2 MPV17"/>
    <property type="match status" value="1"/>
</dbReference>
<dbReference type="Pfam" id="PF04117">
    <property type="entry name" value="Mpv17_PMP22"/>
    <property type="match status" value="1"/>
</dbReference>
<evidence type="ECO:0000313" key="7">
    <source>
        <dbReference type="EMBL" id="KAK9712149.1"/>
    </source>
</evidence>
<keyword evidence="4 6" id="KW-1133">Transmembrane helix</keyword>
<comment type="caution">
    <text evidence="6">Lacks conserved residue(s) required for the propagation of feature annotation.</text>
</comment>
<evidence type="ECO:0000256" key="2">
    <source>
        <dbReference type="ARBA" id="ARBA00006824"/>
    </source>
</evidence>
<evidence type="ECO:0008006" key="9">
    <source>
        <dbReference type="Google" id="ProtNLM"/>
    </source>
</evidence>
<reference evidence="7 8" key="1">
    <citation type="submission" date="2023-04" db="EMBL/GenBank/DDBJ databases">
        <title>Genome of Basidiobolus ranarum AG-B5.</title>
        <authorList>
            <person name="Stajich J.E."/>
            <person name="Carter-House D."/>
            <person name="Gryganskyi A."/>
        </authorList>
    </citation>
    <scope>NUCLEOTIDE SEQUENCE [LARGE SCALE GENOMIC DNA]</scope>
    <source>
        <strain evidence="7 8">AG-B5</strain>
    </source>
</reference>
<proteinExistence type="inferred from homology"/>
<gene>
    <name evidence="7" type="ORF">K7432_007351</name>
</gene>
<protein>
    <recommendedName>
        <fullName evidence="9">Protein SYM1</fullName>
    </recommendedName>
</protein>
<evidence type="ECO:0000256" key="6">
    <source>
        <dbReference type="RuleBase" id="RU363053"/>
    </source>
</evidence>
<comment type="subcellular location">
    <subcellularLocation>
        <location evidence="1">Membrane</location>
        <topology evidence="1">Multi-pass membrane protein</topology>
    </subcellularLocation>
</comment>
<dbReference type="EMBL" id="JASJQH010007235">
    <property type="protein sequence ID" value="KAK9712149.1"/>
    <property type="molecule type" value="Genomic_DNA"/>
</dbReference>
<comment type="similarity">
    <text evidence="2 6">Belongs to the peroxisomal membrane protein PXMP2/4 family.</text>
</comment>